<dbReference type="InterPro" id="IPR010970">
    <property type="entry name" value="Cys_dSase_SufS"/>
</dbReference>
<keyword evidence="8" id="KW-0032">Aminotransferase</keyword>
<evidence type="ECO:0000259" key="7">
    <source>
        <dbReference type="Pfam" id="PF00266"/>
    </source>
</evidence>
<dbReference type="InterPro" id="IPR015424">
    <property type="entry name" value="PyrdxlP-dep_Trfase"/>
</dbReference>
<feature type="domain" description="Aminotransferase class V" evidence="7">
    <location>
        <begin position="2"/>
        <end position="369"/>
    </location>
</feature>
<comment type="similarity">
    <text evidence="2">Belongs to the class-V pyridoxal-phosphate-dependent aminotransferase family. Csd subfamily.</text>
</comment>
<dbReference type="GO" id="GO:0016746">
    <property type="term" value="F:acyltransferase activity"/>
    <property type="evidence" value="ECO:0007669"/>
    <property type="project" value="UniProtKB-KW"/>
</dbReference>
<evidence type="ECO:0000256" key="1">
    <source>
        <dbReference type="ARBA" id="ARBA00001933"/>
    </source>
</evidence>
<evidence type="ECO:0000256" key="6">
    <source>
        <dbReference type="ARBA" id="ARBA00050776"/>
    </source>
</evidence>
<dbReference type="GO" id="GO:0030170">
    <property type="term" value="F:pyridoxal phosphate binding"/>
    <property type="evidence" value="ECO:0007669"/>
    <property type="project" value="InterPro"/>
</dbReference>
<dbReference type="AlphaFoldDB" id="A0A5Q2MWW5"/>
<keyword evidence="5" id="KW-0663">Pyridoxal phosphate</keyword>
<proteinExistence type="inferred from homology"/>
<dbReference type="Pfam" id="PF00266">
    <property type="entry name" value="Aminotran_5"/>
    <property type="match status" value="1"/>
</dbReference>
<dbReference type="PANTHER" id="PTHR43586">
    <property type="entry name" value="CYSTEINE DESULFURASE"/>
    <property type="match status" value="1"/>
</dbReference>
<dbReference type="Gene3D" id="3.90.1150.10">
    <property type="entry name" value="Aspartate Aminotransferase, domain 1"/>
    <property type="match status" value="1"/>
</dbReference>
<dbReference type="EC" id="2.8.1.7" evidence="3"/>
<evidence type="ECO:0000256" key="4">
    <source>
        <dbReference type="ARBA" id="ARBA00022679"/>
    </source>
</evidence>
<dbReference type="InterPro" id="IPR015421">
    <property type="entry name" value="PyrdxlP-dep_Trfase_major"/>
</dbReference>
<dbReference type="GO" id="GO:0031071">
    <property type="term" value="F:cysteine desulfurase activity"/>
    <property type="evidence" value="ECO:0007669"/>
    <property type="project" value="UniProtKB-EC"/>
</dbReference>
<evidence type="ECO:0000256" key="5">
    <source>
        <dbReference type="ARBA" id="ARBA00022898"/>
    </source>
</evidence>
<keyword evidence="9" id="KW-1185">Reference proteome</keyword>
<dbReference type="GO" id="GO:0008483">
    <property type="term" value="F:transaminase activity"/>
    <property type="evidence" value="ECO:0007669"/>
    <property type="project" value="UniProtKB-KW"/>
</dbReference>
<dbReference type="Gene3D" id="3.40.640.10">
    <property type="entry name" value="Type I PLP-dependent aspartate aminotransferase-like (Major domain)"/>
    <property type="match status" value="1"/>
</dbReference>
<dbReference type="InterPro" id="IPR010969">
    <property type="entry name" value="Cys_dSase-rel_unknwn_funct"/>
</dbReference>
<dbReference type="SUPFAM" id="SSF53383">
    <property type="entry name" value="PLP-dependent transferases"/>
    <property type="match status" value="1"/>
</dbReference>
<comment type="cofactor">
    <cofactor evidence="1">
        <name>pyridoxal 5'-phosphate</name>
        <dbReference type="ChEBI" id="CHEBI:597326"/>
    </cofactor>
</comment>
<name>A0A5Q2MWW5_9FIRM</name>
<dbReference type="KEGG" id="hcv:FTV88_0841"/>
<evidence type="ECO:0000256" key="3">
    <source>
        <dbReference type="ARBA" id="ARBA00012239"/>
    </source>
</evidence>
<evidence type="ECO:0000313" key="8">
    <source>
        <dbReference type="EMBL" id="QGG46998.1"/>
    </source>
</evidence>
<evidence type="ECO:0000313" key="9">
    <source>
        <dbReference type="Proteomes" id="UP000366051"/>
    </source>
</evidence>
<dbReference type="GO" id="GO:0006534">
    <property type="term" value="P:cysteine metabolic process"/>
    <property type="evidence" value="ECO:0007669"/>
    <property type="project" value="InterPro"/>
</dbReference>
<dbReference type="InterPro" id="IPR016454">
    <property type="entry name" value="Cysteine_dSase"/>
</dbReference>
<gene>
    <name evidence="8" type="ORF">FTV88_0841</name>
</gene>
<dbReference type="PANTHER" id="PTHR43586:SF4">
    <property type="entry name" value="ISOPENICILLIN N EPIMERASE"/>
    <property type="match status" value="1"/>
</dbReference>
<keyword evidence="4 8" id="KW-0808">Transferase</keyword>
<dbReference type="RefSeq" id="WP_153724469.1">
    <property type="nucleotide sequence ID" value="NZ_CP045875.1"/>
</dbReference>
<keyword evidence="8" id="KW-0012">Acyltransferase</keyword>
<dbReference type="EMBL" id="CP045875">
    <property type="protein sequence ID" value="QGG46998.1"/>
    <property type="molecule type" value="Genomic_DNA"/>
</dbReference>
<dbReference type="InterPro" id="IPR015422">
    <property type="entry name" value="PyrdxlP-dep_Trfase_small"/>
</dbReference>
<dbReference type="Proteomes" id="UP000366051">
    <property type="component" value="Chromosome"/>
</dbReference>
<dbReference type="NCBIfam" id="TIGR01977">
    <property type="entry name" value="am_tr_V_EF2568"/>
    <property type="match status" value="1"/>
</dbReference>
<protein>
    <recommendedName>
        <fullName evidence="3">cysteine desulfurase</fullName>
        <ecNumber evidence="3">2.8.1.7</ecNumber>
    </recommendedName>
</protein>
<dbReference type="InterPro" id="IPR000192">
    <property type="entry name" value="Aminotrans_V_dom"/>
</dbReference>
<dbReference type="PIRSF" id="PIRSF005572">
    <property type="entry name" value="NifS"/>
    <property type="match status" value="1"/>
</dbReference>
<evidence type="ECO:0000256" key="2">
    <source>
        <dbReference type="ARBA" id="ARBA00010447"/>
    </source>
</evidence>
<comment type="catalytic activity">
    <reaction evidence="6">
        <text>(sulfur carrier)-H + L-cysteine = (sulfur carrier)-SH + L-alanine</text>
        <dbReference type="Rhea" id="RHEA:43892"/>
        <dbReference type="Rhea" id="RHEA-COMP:14737"/>
        <dbReference type="Rhea" id="RHEA-COMP:14739"/>
        <dbReference type="ChEBI" id="CHEBI:29917"/>
        <dbReference type="ChEBI" id="CHEBI:35235"/>
        <dbReference type="ChEBI" id="CHEBI:57972"/>
        <dbReference type="ChEBI" id="CHEBI:64428"/>
        <dbReference type="EC" id="2.8.1.7"/>
    </reaction>
</comment>
<accession>A0A5Q2MWW5</accession>
<reference evidence="9" key="1">
    <citation type="submission" date="2019-11" db="EMBL/GenBank/DDBJ databases">
        <title>Genome sequence of Heliorestis convoluta strain HH, an alkaliphilic and minimalistic phototrophic bacterium from a soda lake in Egypt.</title>
        <authorList>
            <person name="Dewey E.D."/>
            <person name="Stokes L.M."/>
            <person name="Burchell B.M."/>
            <person name="Shaffer K.N."/>
            <person name="Huntington A.M."/>
            <person name="Baker J.M."/>
            <person name="Nadendla S."/>
            <person name="Giglio M.G."/>
            <person name="Touchman J.W."/>
            <person name="Blankenship R.E."/>
            <person name="Madigan M.T."/>
            <person name="Sattley W.M."/>
        </authorList>
    </citation>
    <scope>NUCLEOTIDE SEQUENCE [LARGE SCALE GENOMIC DNA]</scope>
    <source>
        <strain evidence="9">HH</strain>
    </source>
</reference>
<sequence>MIYLDNAATTWPKPEIVWQEVLRAGKEYGANPGRASHQMAIDASRSIYKARVALSQLFNAPDPLRIIFTLNATEALNLAIFGTLKSGDHVITSSLEHNAVARPLKILQDRGVEVTYLQGDDYGYMDEDELKKALRPNSKAFVFSHASNVTGTLQDAARLTKKAKEYGLTVIIDAAQTAGVHDINIKDWGIDLLAFPGHKGLFGPQGTGGLWIGEGLHIPPLYYGGTGSQSESEYQPTHLPDRFESGTQNTPGLAGLAAGVEFIKEIGREKIEEQEEKLTIKLLDGLSNMKKVTLYGPPVHLPRAAVVSMNIEGVEAAEFGFLLDKVHQIAVRTGLHCAPLAHKRIGTIESGTIRFSPGYFTRDEEIEQVLSAVEKLIEEVS</sequence>
<dbReference type="CDD" id="cd06453">
    <property type="entry name" value="SufS_like"/>
    <property type="match status" value="1"/>
</dbReference>
<dbReference type="OrthoDB" id="9804366at2"/>
<organism evidence="8 9">
    <name type="scientific">Heliorestis convoluta</name>
    <dbReference type="NCBI Taxonomy" id="356322"/>
    <lineage>
        <taxon>Bacteria</taxon>
        <taxon>Bacillati</taxon>
        <taxon>Bacillota</taxon>
        <taxon>Clostridia</taxon>
        <taxon>Eubacteriales</taxon>
        <taxon>Heliobacteriaceae</taxon>
        <taxon>Heliorestis</taxon>
    </lineage>
</organism>